<reference evidence="1" key="1">
    <citation type="journal article" date="2022" name="G3 (Bethesda)">
        <title>High quality genome of the basidiomycete yeast Dioszegia hungarica PDD-24b-2 isolated from cloud water.</title>
        <authorList>
            <person name="Jarrige D."/>
            <person name="Haridas S."/>
            <person name="Bleykasten-Grosshans C."/>
            <person name="Joly M."/>
            <person name="Nadalig T."/>
            <person name="Sancelme M."/>
            <person name="Vuilleumier S."/>
            <person name="Grigoriev I.V."/>
            <person name="Amato P."/>
            <person name="Bringel F."/>
        </authorList>
    </citation>
    <scope>NUCLEOTIDE SEQUENCE</scope>
    <source>
        <strain evidence="1">PDD-24b-2</strain>
    </source>
</reference>
<name>A0AA38LSE9_9TREE</name>
<evidence type="ECO:0000313" key="1">
    <source>
        <dbReference type="EMBL" id="KAI9632534.1"/>
    </source>
</evidence>
<protein>
    <submittedName>
        <fullName evidence="1">Uncharacterized protein</fullName>
    </submittedName>
</protein>
<keyword evidence="2" id="KW-1185">Reference proteome</keyword>
<gene>
    <name evidence="1" type="ORF">MKK02DRAFT_40838</name>
</gene>
<dbReference type="RefSeq" id="XP_052942311.1">
    <property type="nucleotide sequence ID" value="XM_053091295.1"/>
</dbReference>
<dbReference type="AlphaFoldDB" id="A0AA38LSE9"/>
<accession>A0AA38LSE9</accession>
<dbReference type="GeneID" id="77730500"/>
<organism evidence="1 2">
    <name type="scientific">Dioszegia hungarica</name>
    <dbReference type="NCBI Taxonomy" id="4972"/>
    <lineage>
        <taxon>Eukaryota</taxon>
        <taxon>Fungi</taxon>
        <taxon>Dikarya</taxon>
        <taxon>Basidiomycota</taxon>
        <taxon>Agaricomycotina</taxon>
        <taxon>Tremellomycetes</taxon>
        <taxon>Tremellales</taxon>
        <taxon>Bulleribasidiaceae</taxon>
        <taxon>Dioszegia</taxon>
    </lineage>
</organism>
<sequence length="140" mass="15387">MSASRASISLLRALRTVPVLPRVGQTAVSPRLFLARSLHSTPARLASEVPQDPLADPKIQAFYEKLRNHQGAVDAMMAVAKLMESKGYATDRPPSMMEMAKLSMDKDMRAAGQKLMNEMKAAGVEMKPEMMQAIFSKVKP</sequence>
<evidence type="ECO:0000313" key="2">
    <source>
        <dbReference type="Proteomes" id="UP001164286"/>
    </source>
</evidence>
<dbReference type="Proteomes" id="UP001164286">
    <property type="component" value="Unassembled WGS sequence"/>
</dbReference>
<proteinExistence type="predicted"/>
<dbReference type="EMBL" id="JAKWFO010000014">
    <property type="protein sequence ID" value="KAI9632534.1"/>
    <property type="molecule type" value="Genomic_DNA"/>
</dbReference>
<comment type="caution">
    <text evidence="1">The sequence shown here is derived from an EMBL/GenBank/DDBJ whole genome shotgun (WGS) entry which is preliminary data.</text>
</comment>